<dbReference type="AlphaFoldDB" id="A0A249E0S9"/>
<evidence type="ECO:0000313" key="1">
    <source>
        <dbReference type="EMBL" id="ASX26950.1"/>
    </source>
</evidence>
<dbReference type="Proteomes" id="UP000216438">
    <property type="component" value="Chromosome"/>
</dbReference>
<proteinExistence type="predicted"/>
<dbReference type="EMBL" id="CP016303">
    <property type="protein sequence ID" value="ASX26950.1"/>
    <property type="molecule type" value="Genomic_DNA"/>
</dbReference>
<dbReference type="RefSeq" id="WP_046493696.1">
    <property type="nucleotide sequence ID" value="NZ_CP016303.1"/>
</dbReference>
<evidence type="ECO:0000313" key="2">
    <source>
        <dbReference type="Proteomes" id="UP000216438"/>
    </source>
</evidence>
<reference evidence="2" key="1">
    <citation type="submission" date="2016-06" db="EMBL/GenBank/DDBJ databases">
        <authorList>
            <person name="Chen W."/>
            <person name="Hasegawa D.K."/>
        </authorList>
    </citation>
    <scope>NUCLEOTIDE SEQUENCE [LARGE SCALE GENOMIC DNA]</scope>
    <source>
        <strain evidence="2">MEAM1</strain>
    </source>
</reference>
<name>A0A249E0S9_9ENTR</name>
<organism evidence="1 2">
    <name type="scientific">Candidatus Hamiltonella defensa</name>
    <name type="common">Bemisia tabaci</name>
    <dbReference type="NCBI Taxonomy" id="672795"/>
    <lineage>
        <taxon>Bacteria</taxon>
        <taxon>Pseudomonadati</taxon>
        <taxon>Pseudomonadota</taxon>
        <taxon>Gammaproteobacteria</taxon>
        <taxon>Enterobacterales</taxon>
        <taxon>Enterobacteriaceae</taxon>
        <taxon>aphid secondary symbionts</taxon>
        <taxon>Candidatus Williamhamiltonella</taxon>
    </lineage>
</organism>
<dbReference type="OrthoDB" id="7582082at2"/>
<gene>
    <name evidence="1" type="ORF">BA171_08160</name>
</gene>
<reference evidence="1 2" key="2">
    <citation type="submission" date="2017-09" db="EMBL/GenBank/DDBJ databases">
        <title>The genome of whitefly Bemisia tabaci, a global crop pest, provides novel insights into virus transmission, host adaptation and insecticide resistance.</title>
        <authorList>
            <person name="Kaur N."/>
            <person name="Kliot A."/>
            <person name="Pinheiro P.V."/>
            <person name="Luan J."/>
            <person name="Zheng Y."/>
            <person name="Liu W."/>
            <person name="Sun H."/>
            <person name="Yang X."/>
            <person name="Xu Y."/>
            <person name="Luo Y."/>
            <person name="Kruse A."/>
            <person name="Fisher T.W."/>
            <person name="Nelson D.R."/>
            <person name="Elimelech M."/>
            <person name="MacCoss M."/>
            <person name="Johnson R."/>
            <person name="Cohen E."/>
            <person name="Hunter W.B."/>
            <person name="Brown J.K."/>
            <person name="Jander G."/>
            <person name="Cilia M."/>
            <person name="Douglas A.E."/>
            <person name="Ghanim M."/>
            <person name="Simmons A.M."/>
            <person name="Wintermantel W.M."/>
            <person name="Ling K.-S."/>
            <person name="Fei Z."/>
        </authorList>
    </citation>
    <scope>NUCLEOTIDE SEQUENCE [LARGE SCALE GENOMIC DNA]</scope>
    <source>
        <strain evidence="1 2">MEAM1</strain>
    </source>
</reference>
<accession>A0A249E0S9</accession>
<sequence length="99" mass="11376">MADFSKMKRKGLGTPPSFDEAATSLNSSEIAPDPGLIKKFSYVRRDARRNRKTNRILPFATRVSPEFDAEFRDIAEEKNLKIVELLEEMLALYKKQNNL</sequence>
<protein>
    <submittedName>
        <fullName evidence="1">Uncharacterized protein</fullName>
    </submittedName>
</protein>